<organism evidence="2">
    <name type="scientific">Serratia fonticola</name>
    <dbReference type="NCBI Taxonomy" id="47917"/>
    <lineage>
        <taxon>Bacteria</taxon>
        <taxon>Pseudomonadati</taxon>
        <taxon>Pseudomonadota</taxon>
        <taxon>Gammaproteobacteria</taxon>
        <taxon>Enterobacterales</taxon>
        <taxon>Yersiniaceae</taxon>
        <taxon>Serratia</taxon>
    </lineage>
</organism>
<gene>
    <name evidence="2" type="ORF">NCTC12965_05353</name>
</gene>
<name>A0A4U9VL74_SERFO</name>
<proteinExistence type="predicted"/>
<reference evidence="2" key="1">
    <citation type="submission" date="2019-05" db="EMBL/GenBank/DDBJ databases">
        <authorList>
            <consortium name="Pathogen Informatics"/>
        </authorList>
    </citation>
    <scope>NUCLEOTIDE SEQUENCE [LARGE SCALE GENOMIC DNA]</scope>
    <source>
        <strain evidence="2">NCTC12965</strain>
    </source>
</reference>
<protein>
    <submittedName>
        <fullName evidence="2">Siderophore-interacting FAD-binding domain</fullName>
    </submittedName>
</protein>
<dbReference type="InterPro" id="IPR013113">
    <property type="entry name" value="SIP_FAD-bd"/>
</dbReference>
<dbReference type="AlphaFoldDB" id="A0A4U9VL74"/>
<sequence length="77" mass="8877">MSASYRIFDLTLKHKENVSPSLLRCVFTGPEVQRMKLEAPDQRIKLLFPVAEGRARSWRIATIGTVTTWRYRKSNGP</sequence>
<accession>A0A4U9VL74</accession>
<dbReference type="Gene3D" id="2.40.30.10">
    <property type="entry name" value="Translation factors"/>
    <property type="match status" value="1"/>
</dbReference>
<dbReference type="Pfam" id="PF08021">
    <property type="entry name" value="FAD_binding_9"/>
    <property type="match status" value="1"/>
</dbReference>
<evidence type="ECO:0000259" key="1">
    <source>
        <dbReference type="Pfam" id="PF08021"/>
    </source>
</evidence>
<dbReference type="EMBL" id="CABEEZ010000116">
    <property type="protein sequence ID" value="VTR46312.1"/>
    <property type="molecule type" value="Genomic_DNA"/>
</dbReference>
<evidence type="ECO:0000313" key="2">
    <source>
        <dbReference type="EMBL" id="VTR46312.1"/>
    </source>
</evidence>
<feature type="domain" description="Siderophore-interacting FAD-binding" evidence="1">
    <location>
        <begin position="12"/>
        <end position="61"/>
    </location>
</feature>